<dbReference type="PANTHER" id="PTHR30106">
    <property type="entry name" value="INNER MEMBRANE PROTEIN YEIH-RELATED"/>
    <property type="match status" value="1"/>
</dbReference>
<comment type="similarity">
    <text evidence="2">Belongs to the UPF0324 family.</text>
</comment>
<dbReference type="RefSeq" id="WP_185406238.1">
    <property type="nucleotide sequence ID" value="NZ_JAARPT010000005.1"/>
</dbReference>
<dbReference type="PROSITE" id="PS51257">
    <property type="entry name" value="PROKAR_LIPOPROTEIN"/>
    <property type="match status" value="1"/>
</dbReference>
<accession>A0A841YNE8</accession>
<reference evidence="10 11" key="1">
    <citation type="submission" date="2020-03" db="EMBL/GenBank/DDBJ databases">
        <title>Soil Listeria distribution.</title>
        <authorList>
            <person name="Liao J."/>
            <person name="Wiedmann M."/>
        </authorList>
    </citation>
    <scope>NUCLEOTIDE SEQUENCE [LARGE SCALE GENOMIC DNA]</scope>
    <source>
        <strain evidence="9 11">FSL L7-1299</strain>
        <strain evidence="8 10">FSL L7-1658</strain>
    </source>
</reference>
<comment type="subcellular location">
    <subcellularLocation>
        <location evidence="1">Cell membrane</location>
        <topology evidence="1">Multi-pass membrane protein</topology>
    </subcellularLocation>
</comment>
<dbReference type="Proteomes" id="UP000574104">
    <property type="component" value="Unassembled WGS sequence"/>
</dbReference>
<evidence type="ECO:0000256" key="5">
    <source>
        <dbReference type="ARBA" id="ARBA00022989"/>
    </source>
</evidence>
<organism evidence="8 10">
    <name type="scientific">Listeria booriae</name>
    <dbReference type="NCBI Taxonomy" id="1552123"/>
    <lineage>
        <taxon>Bacteria</taxon>
        <taxon>Bacillati</taxon>
        <taxon>Bacillota</taxon>
        <taxon>Bacilli</taxon>
        <taxon>Bacillales</taxon>
        <taxon>Listeriaceae</taxon>
        <taxon>Listeria</taxon>
    </lineage>
</organism>
<sequence>MRWKETGFWIGILVTLACSLAGKYLALLPGLQLIGALVIALILGMLVQVSRTVVVSAQPGTGFISNKFLRLGIILLGFRLNLEALADSGIKTIILAIVVVAFTIVTVYSLCKWLKVEDSLGLMAACGCGICGAAAVMGVSPQVKAKNDDAVLAVAVVCILGTVFTLIEVGLKPVLGMTPTQFGVMTGSSLHEIAHAVAAGGAGGTQALDASIIMKLSRVLLLAPVAVIVGIIAQRKAKATTDEKSKLPIPWFMGGFLLTSAIGTFVAMPAELLNGLVSVAYICLGMAMAALGMSVNFQVIIRRGGRVFLAATIGSVALLALSITASKLFF</sequence>
<dbReference type="Proteomes" id="UP000544413">
    <property type="component" value="Unassembled WGS sequence"/>
</dbReference>
<keyword evidence="3" id="KW-1003">Cell membrane</keyword>
<feature type="transmembrane region" description="Helical" evidence="7">
    <location>
        <begin position="307"/>
        <end position="329"/>
    </location>
</feature>
<protein>
    <submittedName>
        <fullName evidence="8">Putative sulfate exporter family transporter</fullName>
    </submittedName>
</protein>
<dbReference type="InterPro" id="IPR018383">
    <property type="entry name" value="UPF0324_pro"/>
</dbReference>
<dbReference type="EMBL" id="JAARSH010000008">
    <property type="protein sequence ID" value="MBC1617007.1"/>
    <property type="molecule type" value="Genomic_DNA"/>
</dbReference>
<evidence type="ECO:0000256" key="2">
    <source>
        <dbReference type="ARBA" id="ARBA00007977"/>
    </source>
</evidence>
<comment type="caution">
    <text evidence="8">The sequence shown here is derived from an EMBL/GenBank/DDBJ whole genome shotgun (WGS) entry which is preliminary data.</text>
</comment>
<feature type="transmembrane region" description="Helical" evidence="7">
    <location>
        <begin position="249"/>
        <end position="267"/>
    </location>
</feature>
<keyword evidence="6 7" id="KW-0472">Membrane</keyword>
<evidence type="ECO:0000313" key="11">
    <source>
        <dbReference type="Proteomes" id="UP000574104"/>
    </source>
</evidence>
<evidence type="ECO:0000313" key="8">
    <source>
        <dbReference type="EMBL" id="MBC1401856.1"/>
    </source>
</evidence>
<keyword evidence="5 7" id="KW-1133">Transmembrane helix</keyword>
<dbReference type="EMBL" id="JAARPT010000005">
    <property type="protein sequence ID" value="MBC1401856.1"/>
    <property type="molecule type" value="Genomic_DNA"/>
</dbReference>
<feature type="transmembrane region" description="Helical" evidence="7">
    <location>
        <begin position="151"/>
        <end position="171"/>
    </location>
</feature>
<feature type="transmembrane region" description="Helical" evidence="7">
    <location>
        <begin position="279"/>
        <end position="301"/>
    </location>
</feature>
<dbReference type="PANTHER" id="PTHR30106:SF2">
    <property type="entry name" value="UPF0324 INNER MEMBRANE PROTEIN YEIH"/>
    <property type="match status" value="1"/>
</dbReference>
<dbReference type="Pfam" id="PF03601">
    <property type="entry name" value="Cons_hypoth698"/>
    <property type="match status" value="1"/>
</dbReference>
<name>A0A841YNE8_9LIST</name>
<evidence type="ECO:0000256" key="6">
    <source>
        <dbReference type="ARBA" id="ARBA00023136"/>
    </source>
</evidence>
<evidence type="ECO:0000313" key="9">
    <source>
        <dbReference type="EMBL" id="MBC1617007.1"/>
    </source>
</evidence>
<feature type="transmembrane region" description="Helical" evidence="7">
    <location>
        <begin position="120"/>
        <end position="139"/>
    </location>
</feature>
<dbReference type="AlphaFoldDB" id="A0A841YNE8"/>
<feature type="transmembrane region" description="Helical" evidence="7">
    <location>
        <begin position="219"/>
        <end position="237"/>
    </location>
</feature>
<gene>
    <name evidence="8" type="ORF">HB836_09580</name>
    <name evidence="9" type="ORF">HB904_12455</name>
</gene>
<keyword evidence="4 7" id="KW-0812">Transmembrane</keyword>
<evidence type="ECO:0000256" key="1">
    <source>
        <dbReference type="ARBA" id="ARBA00004651"/>
    </source>
</evidence>
<feature type="transmembrane region" description="Helical" evidence="7">
    <location>
        <begin position="31"/>
        <end position="47"/>
    </location>
</feature>
<proteinExistence type="inferred from homology"/>
<feature type="transmembrane region" description="Helical" evidence="7">
    <location>
        <begin position="92"/>
        <end position="111"/>
    </location>
</feature>
<evidence type="ECO:0000256" key="7">
    <source>
        <dbReference type="SAM" id="Phobius"/>
    </source>
</evidence>
<dbReference type="GO" id="GO:0005886">
    <property type="term" value="C:plasma membrane"/>
    <property type="evidence" value="ECO:0007669"/>
    <property type="project" value="UniProtKB-SubCell"/>
</dbReference>
<evidence type="ECO:0000256" key="4">
    <source>
        <dbReference type="ARBA" id="ARBA00022692"/>
    </source>
</evidence>
<evidence type="ECO:0000256" key="3">
    <source>
        <dbReference type="ARBA" id="ARBA00022475"/>
    </source>
</evidence>
<evidence type="ECO:0000313" key="10">
    <source>
        <dbReference type="Proteomes" id="UP000544413"/>
    </source>
</evidence>